<dbReference type="EMBL" id="VTEI01000006">
    <property type="protein sequence ID" value="TYS16167.1"/>
    <property type="molecule type" value="Genomic_DNA"/>
</dbReference>
<dbReference type="InterPro" id="IPR007710">
    <property type="entry name" value="Nucleoside_deoxyribTrfase"/>
</dbReference>
<comment type="caution">
    <text evidence="1">The sequence shown here is derived from an EMBL/GenBank/DDBJ whole genome shotgun (WGS) entry which is preliminary data.</text>
</comment>
<reference evidence="1 2" key="1">
    <citation type="submission" date="2019-08" db="EMBL/GenBank/DDBJ databases">
        <title>Bacillus genomes from the desert of Cuatro Cienegas, Coahuila.</title>
        <authorList>
            <person name="Olmedo-Alvarez G."/>
        </authorList>
    </citation>
    <scope>NUCLEOTIDE SEQUENCE [LARGE SCALE GENOMIC DNA]</scope>
    <source>
        <strain evidence="1 2">CH34_1T</strain>
    </source>
</reference>
<dbReference type="Gene3D" id="3.40.50.450">
    <property type="match status" value="1"/>
</dbReference>
<evidence type="ECO:0000313" key="1">
    <source>
        <dbReference type="EMBL" id="TYS16167.1"/>
    </source>
</evidence>
<sequence length="128" mass="14527">MKFYTASSFKNIESVRNINQELQRIGYIHTYDWTQNDRASSREELERIGREEKRAVMESDFIIVLLPAGKGSHIELGIALGLGKKVFLYSLENADLASTSTFYHLPEVEQCFGSLDDLLGKVAAFQHI</sequence>
<dbReference type="Proteomes" id="UP000322267">
    <property type="component" value="Unassembled WGS sequence"/>
</dbReference>
<dbReference type="SUPFAM" id="SSF52309">
    <property type="entry name" value="N-(deoxy)ribosyltransferase-like"/>
    <property type="match status" value="1"/>
</dbReference>
<dbReference type="RefSeq" id="WP_148940051.1">
    <property type="nucleotide sequence ID" value="NZ_VTEI01000006.1"/>
</dbReference>
<dbReference type="OrthoDB" id="2059845at2"/>
<organism evidence="1 2">
    <name type="scientific">Rossellomorea vietnamensis</name>
    <dbReference type="NCBI Taxonomy" id="218284"/>
    <lineage>
        <taxon>Bacteria</taxon>
        <taxon>Bacillati</taxon>
        <taxon>Bacillota</taxon>
        <taxon>Bacilli</taxon>
        <taxon>Bacillales</taxon>
        <taxon>Bacillaceae</taxon>
        <taxon>Rossellomorea</taxon>
    </lineage>
</organism>
<evidence type="ECO:0000313" key="2">
    <source>
        <dbReference type="Proteomes" id="UP000322267"/>
    </source>
</evidence>
<gene>
    <name evidence="1" type="ORF">FZC78_12525</name>
</gene>
<dbReference type="AlphaFoldDB" id="A0A5D4NPT5"/>
<accession>A0A5D4NPT5</accession>
<protein>
    <submittedName>
        <fullName evidence="1">Group-specific protein</fullName>
    </submittedName>
</protein>
<dbReference type="Pfam" id="PF05014">
    <property type="entry name" value="Nuc_deoxyrib_tr"/>
    <property type="match status" value="1"/>
</dbReference>
<proteinExistence type="predicted"/>
<name>A0A5D4NPT5_9BACI</name>